<evidence type="ECO:0000256" key="1">
    <source>
        <dbReference type="ARBA" id="ARBA00000439"/>
    </source>
</evidence>
<dbReference type="PANTHER" id="PTHR32438">
    <property type="entry name" value="4-ALPHA-GLUCANOTRANSFERASE DPE1, CHLOROPLASTIC/AMYLOPLASTIC"/>
    <property type="match status" value="1"/>
</dbReference>
<evidence type="ECO:0000313" key="11">
    <source>
        <dbReference type="Proteomes" id="UP000183047"/>
    </source>
</evidence>
<dbReference type="OrthoDB" id="9993533at2"/>
<keyword evidence="11" id="KW-1185">Reference proteome</keyword>
<dbReference type="Proteomes" id="UP000183047">
    <property type="component" value="Unassembled WGS sequence"/>
</dbReference>
<evidence type="ECO:0000256" key="6">
    <source>
        <dbReference type="ARBA" id="ARBA00022679"/>
    </source>
</evidence>
<evidence type="ECO:0000256" key="5">
    <source>
        <dbReference type="ARBA" id="ARBA00022676"/>
    </source>
</evidence>
<dbReference type="AlphaFoldDB" id="A0A1G5DGK1"/>
<dbReference type="GO" id="GO:0004134">
    <property type="term" value="F:4-alpha-glucanotransferase activity"/>
    <property type="evidence" value="ECO:0007669"/>
    <property type="project" value="UniProtKB-EC"/>
</dbReference>
<accession>A0A1G5DGK1</accession>
<dbReference type="SUPFAM" id="SSF51445">
    <property type="entry name" value="(Trans)glycosidases"/>
    <property type="match status" value="1"/>
</dbReference>
<dbReference type="Pfam" id="PF02446">
    <property type="entry name" value="Glyco_hydro_77"/>
    <property type="match status" value="1"/>
</dbReference>
<dbReference type="InterPro" id="IPR003385">
    <property type="entry name" value="Glyco_hydro_77"/>
</dbReference>
<evidence type="ECO:0000256" key="4">
    <source>
        <dbReference type="ARBA" id="ARBA00020295"/>
    </source>
</evidence>
<dbReference type="InterPro" id="IPR017853">
    <property type="entry name" value="GH"/>
</dbReference>
<protein>
    <recommendedName>
        <fullName evidence="4">4-alpha-glucanotransferase</fullName>
        <ecNumber evidence="3">2.4.1.25</ecNumber>
    </recommendedName>
    <alternativeName>
        <fullName evidence="8">Amylomaltase</fullName>
    </alternativeName>
    <alternativeName>
        <fullName evidence="9">Disproportionating enzyme</fullName>
    </alternativeName>
</protein>
<dbReference type="EC" id="2.4.1.25" evidence="3"/>
<dbReference type="PANTHER" id="PTHR32438:SF5">
    <property type="entry name" value="4-ALPHA-GLUCANOTRANSFERASE DPE1, CHLOROPLASTIC_AMYLOPLASTIC"/>
    <property type="match status" value="1"/>
</dbReference>
<keyword evidence="5" id="KW-0328">Glycosyltransferase</keyword>
<gene>
    <name evidence="10" type="ORF">SAMN02910451_01525</name>
</gene>
<evidence type="ECO:0000256" key="3">
    <source>
        <dbReference type="ARBA" id="ARBA00012560"/>
    </source>
</evidence>
<organism evidence="10 11">
    <name type="scientific">Butyrivibrio hungatei</name>
    <dbReference type="NCBI Taxonomy" id="185008"/>
    <lineage>
        <taxon>Bacteria</taxon>
        <taxon>Bacillati</taxon>
        <taxon>Bacillota</taxon>
        <taxon>Clostridia</taxon>
        <taxon>Lachnospirales</taxon>
        <taxon>Lachnospiraceae</taxon>
        <taxon>Butyrivibrio</taxon>
    </lineage>
</organism>
<reference evidence="11" key="1">
    <citation type="submission" date="2016-10" db="EMBL/GenBank/DDBJ databases">
        <authorList>
            <person name="Varghese N."/>
            <person name="Submissions S."/>
        </authorList>
    </citation>
    <scope>NUCLEOTIDE SEQUENCE [LARGE SCALE GENOMIC DNA]</scope>
    <source>
        <strain evidence="11">XBD2006</strain>
    </source>
</reference>
<evidence type="ECO:0000256" key="8">
    <source>
        <dbReference type="ARBA" id="ARBA00031423"/>
    </source>
</evidence>
<dbReference type="GO" id="GO:0005975">
    <property type="term" value="P:carbohydrate metabolic process"/>
    <property type="evidence" value="ECO:0007669"/>
    <property type="project" value="InterPro"/>
</dbReference>
<name>A0A1G5DGK1_9FIRM</name>
<proteinExistence type="inferred from homology"/>
<keyword evidence="7" id="KW-0119">Carbohydrate metabolism</keyword>
<dbReference type="RefSeq" id="WP_083334529.1">
    <property type="nucleotide sequence ID" value="NZ_FMUR01000008.1"/>
</dbReference>
<evidence type="ECO:0000256" key="2">
    <source>
        <dbReference type="ARBA" id="ARBA00005684"/>
    </source>
</evidence>
<comment type="similarity">
    <text evidence="2">Belongs to the disproportionating enzyme family.</text>
</comment>
<evidence type="ECO:0000256" key="7">
    <source>
        <dbReference type="ARBA" id="ARBA00023277"/>
    </source>
</evidence>
<sequence>MMRAIWESRADTAIVTSQDLLGLGSEARMNIPSTLGNNWVWRAMPGVFDKQLAKKIRGKMEIYARLPQ</sequence>
<comment type="catalytic activity">
    <reaction evidence="1">
        <text>Transfers a segment of a (1-&gt;4)-alpha-D-glucan to a new position in an acceptor, which may be glucose or a (1-&gt;4)-alpha-D-glucan.</text>
        <dbReference type="EC" id="2.4.1.25"/>
    </reaction>
</comment>
<dbReference type="Gene3D" id="3.20.20.80">
    <property type="entry name" value="Glycosidases"/>
    <property type="match status" value="1"/>
</dbReference>
<keyword evidence="6 10" id="KW-0808">Transferase</keyword>
<evidence type="ECO:0000313" key="10">
    <source>
        <dbReference type="EMBL" id="SCY13882.1"/>
    </source>
</evidence>
<dbReference type="EMBL" id="FMUR01000008">
    <property type="protein sequence ID" value="SCY13882.1"/>
    <property type="molecule type" value="Genomic_DNA"/>
</dbReference>
<evidence type="ECO:0000256" key="9">
    <source>
        <dbReference type="ARBA" id="ARBA00031501"/>
    </source>
</evidence>